<name>A0ACC1TTH9_9AGAR</name>
<reference evidence="1" key="1">
    <citation type="submission" date="2022-09" db="EMBL/GenBank/DDBJ databases">
        <title>A Global Phylogenomic Analysis of the Shiitake Genus Lentinula.</title>
        <authorList>
            <consortium name="DOE Joint Genome Institute"/>
            <person name="Sierra-Patev S."/>
            <person name="Min B."/>
            <person name="Naranjo-Ortiz M."/>
            <person name="Looney B."/>
            <person name="Konkel Z."/>
            <person name="Slot J.C."/>
            <person name="Sakamoto Y."/>
            <person name="Steenwyk J.L."/>
            <person name="Rokas A."/>
            <person name="Carro J."/>
            <person name="Camarero S."/>
            <person name="Ferreira P."/>
            <person name="Molpeceres G."/>
            <person name="Ruiz-Duenas F.J."/>
            <person name="Serrano A."/>
            <person name="Henrissat B."/>
            <person name="Drula E."/>
            <person name="Hughes K.W."/>
            <person name="Mata J.L."/>
            <person name="Ishikawa N.K."/>
            <person name="Vargas-Isla R."/>
            <person name="Ushijima S."/>
            <person name="Smith C.A."/>
            <person name="Ahrendt S."/>
            <person name="Andreopoulos W."/>
            <person name="He G."/>
            <person name="Labutti K."/>
            <person name="Lipzen A."/>
            <person name="Ng V."/>
            <person name="Riley R."/>
            <person name="Sandor L."/>
            <person name="Barry K."/>
            <person name="Martinez A.T."/>
            <person name="Xiao Y."/>
            <person name="Gibbons J.G."/>
            <person name="Terashima K."/>
            <person name="Grigoriev I.V."/>
            <person name="Hibbett D.S."/>
        </authorList>
    </citation>
    <scope>NUCLEOTIDE SEQUENCE</scope>
    <source>
        <strain evidence="1">TMI1499</strain>
    </source>
</reference>
<dbReference type="EMBL" id="MU795252">
    <property type="protein sequence ID" value="KAJ3808052.1"/>
    <property type="molecule type" value="Genomic_DNA"/>
</dbReference>
<dbReference type="Proteomes" id="UP001163835">
    <property type="component" value="Unassembled WGS sequence"/>
</dbReference>
<evidence type="ECO:0000313" key="1">
    <source>
        <dbReference type="EMBL" id="KAJ3808052.1"/>
    </source>
</evidence>
<gene>
    <name evidence="1" type="ORF">F5876DRAFT_67603</name>
</gene>
<proteinExistence type="predicted"/>
<protein>
    <submittedName>
        <fullName evidence="1">Uncharacterized protein</fullName>
    </submittedName>
</protein>
<organism evidence="1 2">
    <name type="scientific">Lentinula aff. lateritia</name>
    <dbReference type="NCBI Taxonomy" id="2804960"/>
    <lineage>
        <taxon>Eukaryota</taxon>
        <taxon>Fungi</taxon>
        <taxon>Dikarya</taxon>
        <taxon>Basidiomycota</taxon>
        <taxon>Agaricomycotina</taxon>
        <taxon>Agaricomycetes</taxon>
        <taxon>Agaricomycetidae</taxon>
        <taxon>Agaricales</taxon>
        <taxon>Marasmiineae</taxon>
        <taxon>Omphalotaceae</taxon>
        <taxon>Lentinula</taxon>
    </lineage>
</organism>
<evidence type="ECO:0000313" key="2">
    <source>
        <dbReference type="Proteomes" id="UP001163835"/>
    </source>
</evidence>
<keyword evidence="2" id="KW-1185">Reference proteome</keyword>
<sequence>MCSNLAIPQALGSDLTSMASSECSYLVWSANPLFEGPGAHRQHVDIEDSNSALQLLEPKLLNPTTRARSCDEDAMFNDLLSSSRPEPMSSASSSSSFFSSFLSNPVPTFTSRVTQYSTAVAPDIDTLLSPITYLPDELLGEIFYEYVLSFSWGAGSNSQIDPSKRQFAPLSLMRICSRWRDVCISTPKLWVYHYIPMLKPGQQLLRFTSSKLGGGGYMDRSSKSKPPRDLLKSYINLTQYTKLALTNSKSCPLHVHIVMSPATYPVPAAVDLLFSTSQRWKSAYIACTIEATSPVTLFPKNLGGRNDSKMNYADLEELTLEYDVSGLNEEQFNRGLGFVGNGYGLRIPSFVRAPKLHALRLVRMKWWPVLDSEVDISVQDDDATGVTDDRDDGEGFGRNDEEGRHEMEEGVGHHYLPYSQIRSLTGSASLPTLYTLLKLCTNLERVEVEQERFPGLALPPPDMSGSDPNGGGGRREIGEGGGGRGGEGVALGVASPHPLPQQNYSPIYHWNSTFHTGHAPNTKINTPCLHTLHLTLPTDQPSLTNWIQRAPSLRRFSLTGGKLTSKIIHAQVHKESGFLDSGFSRFDDGFGGSRRVEPGTHPWAARSYLEVLRSGGGEVLRRLRVLSSLSPLRDMFIERGPDSV</sequence>
<accession>A0ACC1TTH9</accession>
<comment type="caution">
    <text evidence="1">The sequence shown here is derived from an EMBL/GenBank/DDBJ whole genome shotgun (WGS) entry which is preliminary data.</text>
</comment>